<dbReference type="Gene3D" id="3.40.190.10">
    <property type="entry name" value="Periplasmic binding protein-like II"/>
    <property type="match status" value="2"/>
</dbReference>
<evidence type="ECO:0000313" key="6">
    <source>
        <dbReference type="EMBL" id="MFC6892935.1"/>
    </source>
</evidence>
<comment type="subcellular location">
    <subcellularLocation>
        <location evidence="1">Periplasm</location>
    </subcellularLocation>
</comment>
<dbReference type="PROSITE" id="PS51318">
    <property type="entry name" value="TAT"/>
    <property type="match status" value="1"/>
</dbReference>
<dbReference type="PANTHER" id="PTHR30222:SF17">
    <property type="entry name" value="SPERMIDINE_PUTRESCINE-BINDING PERIPLASMIC PROTEIN"/>
    <property type="match status" value="1"/>
</dbReference>
<dbReference type="InterPro" id="IPR006059">
    <property type="entry name" value="SBP"/>
</dbReference>
<dbReference type="GO" id="GO:0042597">
    <property type="term" value="C:periplasmic space"/>
    <property type="evidence" value="ECO:0007669"/>
    <property type="project" value="UniProtKB-SubCell"/>
</dbReference>
<name>A0ABD5UWW6_9EURY</name>
<dbReference type="SUPFAM" id="SSF53850">
    <property type="entry name" value="Periplasmic binding protein-like II"/>
    <property type="match status" value="1"/>
</dbReference>
<reference evidence="6 7" key="1">
    <citation type="journal article" date="2019" name="Int. J. Syst. Evol. Microbiol.">
        <title>The Global Catalogue of Microorganisms (GCM) 10K type strain sequencing project: providing services to taxonomists for standard genome sequencing and annotation.</title>
        <authorList>
            <consortium name="The Broad Institute Genomics Platform"/>
            <consortium name="The Broad Institute Genome Sequencing Center for Infectious Disease"/>
            <person name="Wu L."/>
            <person name="Ma J."/>
        </authorList>
    </citation>
    <scope>NUCLEOTIDE SEQUENCE [LARGE SCALE GENOMIC DNA]</scope>
    <source>
        <strain evidence="6 7">SKJ47</strain>
    </source>
</reference>
<evidence type="ECO:0000256" key="2">
    <source>
        <dbReference type="ARBA" id="ARBA00022448"/>
    </source>
</evidence>
<dbReference type="RefSeq" id="WP_379744001.1">
    <property type="nucleotide sequence ID" value="NZ_JBHSVN010000001.1"/>
</dbReference>
<evidence type="ECO:0000313" key="7">
    <source>
        <dbReference type="Proteomes" id="UP001596296"/>
    </source>
</evidence>
<gene>
    <name evidence="6" type="ORF">ACFQE9_10005</name>
</gene>
<dbReference type="PANTHER" id="PTHR30222">
    <property type="entry name" value="SPERMIDINE/PUTRESCINE-BINDING PERIPLASMIC PROTEIN"/>
    <property type="match status" value="1"/>
</dbReference>
<sequence>MERSRRGFLKAFGGGGALLGGAYVATRGVRGDRRPADLEEWPPSESSGRLSYWSWQHYWRSQAEAFQFDADLEAIDSETVPARDQYRRLVDGETPDVVTLPTRQFERAVENDLLASFDPEVVPFWPPRNELQTHDESLYVREDGCYGVPQTPMSYALAYHREELEEPSSWSLLWDESLTGRIGMPADPILAGQVAALYTGQDPNDPDDVDAIREALETQRSLVGTYWTDWNDCWRAFRDASIKAAVLPNPRMCLCSQDGTPIVMAEPNEGVLYGQNTLAIPKDASNPYTALEFIDWGLEFKTGTDAMWTPEEWPLRPHRMLETDAREAYLEAAETVGIDGAE</sequence>
<keyword evidence="7" id="KW-1185">Reference proteome</keyword>
<dbReference type="Proteomes" id="UP001596296">
    <property type="component" value="Unassembled WGS sequence"/>
</dbReference>
<feature type="transmembrane region" description="Helical" evidence="5">
    <location>
        <begin position="7"/>
        <end position="25"/>
    </location>
</feature>
<keyword evidence="5" id="KW-0812">Transmembrane</keyword>
<dbReference type="PRINTS" id="PR00909">
    <property type="entry name" value="SPERMDNBNDNG"/>
</dbReference>
<accession>A0ABD5UWW6</accession>
<protein>
    <submittedName>
        <fullName evidence="6">PotD/PotF family extracellular solute-binding protein</fullName>
    </submittedName>
</protein>
<dbReference type="InterPro" id="IPR006311">
    <property type="entry name" value="TAT_signal"/>
</dbReference>
<keyword evidence="5" id="KW-1133">Transmembrane helix</keyword>
<proteinExistence type="predicted"/>
<dbReference type="InterPro" id="IPR001188">
    <property type="entry name" value="Sperm_putr-bd"/>
</dbReference>
<dbReference type="AlphaFoldDB" id="A0ABD5UWW6"/>
<comment type="caution">
    <text evidence="6">The sequence shown here is derived from an EMBL/GenBank/DDBJ whole genome shotgun (WGS) entry which is preliminary data.</text>
</comment>
<organism evidence="6 7">
    <name type="scientific">Halopenitus salinus</name>
    <dbReference type="NCBI Taxonomy" id="1198295"/>
    <lineage>
        <taxon>Archaea</taxon>
        <taxon>Methanobacteriati</taxon>
        <taxon>Methanobacteriota</taxon>
        <taxon>Stenosarchaea group</taxon>
        <taxon>Halobacteria</taxon>
        <taxon>Halobacteriales</taxon>
        <taxon>Haloferacaceae</taxon>
        <taxon>Halopenitus</taxon>
    </lineage>
</organism>
<keyword evidence="4" id="KW-0574">Periplasm</keyword>
<evidence type="ECO:0000256" key="5">
    <source>
        <dbReference type="SAM" id="Phobius"/>
    </source>
</evidence>
<evidence type="ECO:0000256" key="1">
    <source>
        <dbReference type="ARBA" id="ARBA00004418"/>
    </source>
</evidence>
<evidence type="ECO:0000256" key="3">
    <source>
        <dbReference type="ARBA" id="ARBA00022729"/>
    </source>
</evidence>
<keyword evidence="3" id="KW-0732">Signal</keyword>
<keyword evidence="2" id="KW-0813">Transport</keyword>
<dbReference type="EMBL" id="JBHSXL010000009">
    <property type="protein sequence ID" value="MFC6892935.1"/>
    <property type="molecule type" value="Genomic_DNA"/>
</dbReference>
<evidence type="ECO:0000256" key="4">
    <source>
        <dbReference type="ARBA" id="ARBA00022764"/>
    </source>
</evidence>
<keyword evidence="5" id="KW-0472">Membrane</keyword>
<dbReference type="Pfam" id="PF13416">
    <property type="entry name" value="SBP_bac_8"/>
    <property type="match status" value="1"/>
</dbReference>